<name>A0A9J6CM22_POLVA</name>
<feature type="signal peptide" evidence="1">
    <location>
        <begin position="1"/>
        <end position="23"/>
    </location>
</feature>
<evidence type="ECO:0000313" key="3">
    <source>
        <dbReference type="Proteomes" id="UP001107558"/>
    </source>
</evidence>
<evidence type="ECO:0000313" key="2">
    <source>
        <dbReference type="EMBL" id="KAG5682654.1"/>
    </source>
</evidence>
<proteinExistence type="predicted"/>
<dbReference type="Proteomes" id="UP001107558">
    <property type="component" value="Chromosome 1"/>
</dbReference>
<accession>A0A9J6CM22</accession>
<keyword evidence="3" id="KW-1185">Reference proteome</keyword>
<organism evidence="2 3">
    <name type="scientific">Polypedilum vanderplanki</name>
    <name type="common">Sleeping chironomid midge</name>
    <dbReference type="NCBI Taxonomy" id="319348"/>
    <lineage>
        <taxon>Eukaryota</taxon>
        <taxon>Metazoa</taxon>
        <taxon>Ecdysozoa</taxon>
        <taxon>Arthropoda</taxon>
        <taxon>Hexapoda</taxon>
        <taxon>Insecta</taxon>
        <taxon>Pterygota</taxon>
        <taxon>Neoptera</taxon>
        <taxon>Endopterygota</taxon>
        <taxon>Diptera</taxon>
        <taxon>Nematocera</taxon>
        <taxon>Chironomoidea</taxon>
        <taxon>Chironomidae</taxon>
        <taxon>Chironominae</taxon>
        <taxon>Polypedilum</taxon>
        <taxon>Polypedilum</taxon>
    </lineage>
</organism>
<dbReference type="SUPFAM" id="SSF52058">
    <property type="entry name" value="L domain-like"/>
    <property type="match status" value="1"/>
</dbReference>
<evidence type="ECO:0000256" key="1">
    <source>
        <dbReference type="SAM" id="SignalP"/>
    </source>
</evidence>
<sequence>MKLQFILPYIFFWILSHYNLKASILNCEISCETEYQVIGKICRCKIIGFDSASRETITEIAFNQQHFSGNLTDIKLLLIDEQVMKFFPSNLYEFFPNLQGLIIDSSQLSSISKNDLRNFPNLRMIFIGNNKIDELHDDLFEKNLSLEWITFLNNFTKKIGSEILNSLSKLEFANFMRNSCVSYKAIGNAEIEKLKVFIKRDCTV</sequence>
<gene>
    <name evidence="2" type="ORF">PVAND_011993</name>
</gene>
<dbReference type="OrthoDB" id="40118at2759"/>
<feature type="chain" id="PRO_5039945345" evidence="1">
    <location>
        <begin position="24"/>
        <end position="204"/>
    </location>
</feature>
<keyword evidence="1" id="KW-0732">Signal</keyword>
<protein>
    <submittedName>
        <fullName evidence="2">Uncharacterized protein</fullName>
    </submittedName>
</protein>
<comment type="caution">
    <text evidence="2">The sequence shown here is derived from an EMBL/GenBank/DDBJ whole genome shotgun (WGS) entry which is preliminary data.</text>
</comment>
<reference evidence="2" key="1">
    <citation type="submission" date="2021-03" db="EMBL/GenBank/DDBJ databases">
        <title>Chromosome level genome of the anhydrobiotic midge Polypedilum vanderplanki.</title>
        <authorList>
            <person name="Yoshida Y."/>
            <person name="Kikawada T."/>
            <person name="Gusev O."/>
        </authorList>
    </citation>
    <scope>NUCLEOTIDE SEQUENCE</scope>
    <source>
        <strain evidence="2">NIAS01</strain>
        <tissue evidence="2">Whole body or cell culture</tissue>
    </source>
</reference>
<dbReference type="Gene3D" id="3.80.10.10">
    <property type="entry name" value="Ribonuclease Inhibitor"/>
    <property type="match status" value="1"/>
</dbReference>
<dbReference type="EMBL" id="JADBJN010000001">
    <property type="protein sequence ID" value="KAG5682654.1"/>
    <property type="molecule type" value="Genomic_DNA"/>
</dbReference>
<dbReference type="AlphaFoldDB" id="A0A9J6CM22"/>
<dbReference type="InterPro" id="IPR032675">
    <property type="entry name" value="LRR_dom_sf"/>
</dbReference>